<feature type="transmembrane region" description="Helical" evidence="9">
    <location>
        <begin position="196"/>
        <end position="217"/>
    </location>
</feature>
<feature type="transmembrane region" description="Helical" evidence="9">
    <location>
        <begin position="223"/>
        <end position="245"/>
    </location>
</feature>
<dbReference type="GO" id="GO:0015250">
    <property type="term" value="F:water channel activity"/>
    <property type="evidence" value="ECO:0007669"/>
    <property type="project" value="TreeGrafter"/>
</dbReference>
<keyword evidence="11" id="KW-1185">Reference proteome</keyword>
<dbReference type="PANTHER" id="PTHR43829:SF14">
    <property type="entry name" value="AQUAPORIN 3"/>
    <property type="match status" value="1"/>
</dbReference>
<evidence type="ECO:0000256" key="1">
    <source>
        <dbReference type="ARBA" id="ARBA00004141"/>
    </source>
</evidence>
<sequence>MGQVERLQTNDLELGITDAVKQHITRNVAPSKPVTQARLDFEYNRPRWLRECFAEATGVFMFCFPGLASVASFILNADDEFVITAYGSIFQVGWAFGLGIAFAIITCGPTSGGHFNPAITLNLAYWQGFPWPKVPYYILSQIVGAFAAACLVTGMYWVQIQEYRAALEAAGDPIVAAGSLANILVAIPGPTQTNKGYLFMIEFFVDAFIAFLIWAVLDPANPFVSPAGAPFLIGMVYAVMIWAFGDITISTNLARDLGARIAAVIFFGRAAFTIDGGYAAIGILVNIPATFLGVTYYELVMRDSIKGICGGHLKHKDGDEGLTRHITKHSLYDLERQATKGSGSGRSRRSEGSSPASPTSPTSTTGFIQSGLANR</sequence>
<dbReference type="InterPro" id="IPR050363">
    <property type="entry name" value="MIP/Aquaporin"/>
</dbReference>
<evidence type="ECO:0000256" key="2">
    <source>
        <dbReference type="ARBA" id="ARBA00006175"/>
    </source>
</evidence>
<keyword evidence="5 9" id="KW-1133">Transmembrane helix</keyword>
<keyword evidence="4 7" id="KW-0812">Transmembrane</keyword>
<proteinExistence type="inferred from homology"/>
<dbReference type="Gene3D" id="1.20.1080.10">
    <property type="entry name" value="Glycerol uptake facilitator protein"/>
    <property type="match status" value="1"/>
</dbReference>
<feature type="transmembrane region" description="Helical" evidence="9">
    <location>
        <begin position="257"/>
        <end position="272"/>
    </location>
</feature>
<evidence type="ECO:0000313" key="10">
    <source>
        <dbReference type="EMBL" id="KAK3937816.1"/>
    </source>
</evidence>
<dbReference type="PRINTS" id="PR00783">
    <property type="entry name" value="MINTRINSICP"/>
</dbReference>
<dbReference type="InterPro" id="IPR000425">
    <property type="entry name" value="MIP"/>
</dbReference>
<feature type="compositionally biased region" description="Low complexity" evidence="8">
    <location>
        <begin position="352"/>
        <end position="365"/>
    </location>
</feature>
<evidence type="ECO:0000256" key="5">
    <source>
        <dbReference type="ARBA" id="ARBA00022989"/>
    </source>
</evidence>
<accession>A0AAN6N288</accession>
<evidence type="ECO:0000256" key="8">
    <source>
        <dbReference type="SAM" id="MobiDB-lite"/>
    </source>
</evidence>
<dbReference type="EMBL" id="MU853844">
    <property type="protein sequence ID" value="KAK3937816.1"/>
    <property type="molecule type" value="Genomic_DNA"/>
</dbReference>
<keyword evidence="3 7" id="KW-0813">Transport</keyword>
<name>A0AAN6N288_9PEZI</name>
<organism evidence="10 11">
    <name type="scientific">Diplogelasinospora grovesii</name>
    <dbReference type="NCBI Taxonomy" id="303347"/>
    <lineage>
        <taxon>Eukaryota</taxon>
        <taxon>Fungi</taxon>
        <taxon>Dikarya</taxon>
        <taxon>Ascomycota</taxon>
        <taxon>Pezizomycotina</taxon>
        <taxon>Sordariomycetes</taxon>
        <taxon>Sordariomycetidae</taxon>
        <taxon>Sordariales</taxon>
        <taxon>Diplogelasinosporaceae</taxon>
        <taxon>Diplogelasinospora</taxon>
    </lineage>
</organism>
<dbReference type="SUPFAM" id="SSF81338">
    <property type="entry name" value="Aquaporin-like"/>
    <property type="match status" value="1"/>
</dbReference>
<evidence type="ECO:0000256" key="3">
    <source>
        <dbReference type="ARBA" id="ARBA00022448"/>
    </source>
</evidence>
<evidence type="ECO:0000256" key="9">
    <source>
        <dbReference type="SAM" id="Phobius"/>
    </source>
</evidence>
<feature type="transmembrane region" description="Helical" evidence="9">
    <location>
        <begin position="52"/>
        <end position="75"/>
    </location>
</feature>
<dbReference type="Pfam" id="PF00230">
    <property type="entry name" value="MIP"/>
    <property type="match status" value="1"/>
</dbReference>
<feature type="transmembrane region" description="Helical" evidence="9">
    <location>
        <begin position="278"/>
        <end position="297"/>
    </location>
</feature>
<protein>
    <submittedName>
        <fullName evidence="10">Aquaporin-like protein</fullName>
    </submittedName>
</protein>
<feature type="transmembrane region" description="Helical" evidence="9">
    <location>
        <begin position="136"/>
        <end position="158"/>
    </location>
</feature>
<feature type="region of interest" description="Disordered" evidence="8">
    <location>
        <begin position="336"/>
        <end position="375"/>
    </location>
</feature>
<comment type="similarity">
    <text evidence="2 7">Belongs to the MIP/aquaporin (TC 1.A.8) family.</text>
</comment>
<feature type="compositionally biased region" description="Polar residues" evidence="8">
    <location>
        <begin position="366"/>
        <end position="375"/>
    </location>
</feature>
<evidence type="ECO:0000256" key="7">
    <source>
        <dbReference type="RuleBase" id="RU000477"/>
    </source>
</evidence>
<reference evidence="11" key="1">
    <citation type="journal article" date="2023" name="Mol. Phylogenet. Evol.">
        <title>Genome-scale phylogeny and comparative genomics of the fungal order Sordariales.</title>
        <authorList>
            <person name="Hensen N."/>
            <person name="Bonometti L."/>
            <person name="Westerberg I."/>
            <person name="Brannstrom I.O."/>
            <person name="Guillou S."/>
            <person name="Cros-Aarteil S."/>
            <person name="Calhoun S."/>
            <person name="Haridas S."/>
            <person name="Kuo A."/>
            <person name="Mondo S."/>
            <person name="Pangilinan J."/>
            <person name="Riley R."/>
            <person name="LaButti K."/>
            <person name="Andreopoulos B."/>
            <person name="Lipzen A."/>
            <person name="Chen C."/>
            <person name="Yan M."/>
            <person name="Daum C."/>
            <person name="Ng V."/>
            <person name="Clum A."/>
            <person name="Steindorff A."/>
            <person name="Ohm R.A."/>
            <person name="Martin F."/>
            <person name="Silar P."/>
            <person name="Natvig D.O."/>
            <person name="Lalanne C."/>
            <person name="Gautier V."/>
            <person name="Ament-Velasquez S.L."/>
            <person name="Kruys A."/>
            <person name="Hutchinson M.I."/>
            <person name="Powell A.J."/>
            <person name="Barry K."/>
            <person name="Miller A.N."/>
            <person name="Grigoriev I.V."/>
            <person name="Debuchy R."/>
            <person name="Gladieux P."/>
            <person name="Hiltunen Thoren M."/>
            <person name="Johannesson H."/>
        </authorList>
    </citation>
    <scope>NUCLEOTIDE SEQUENCE [LARGE SCALE GENOMIC DNA]</scope>
    <source>
        <strain evidence="11">CBS 340.73</strain>
    </source>
</reference>
<dbReference type="InterPro" id="IPR023271">
    <property type="entry name" value="Aquaporin-like"/>
</dbReference>
<evidence type="ECO:0000313" key="11">
    <source>
        <dbReference type="Proteomes" id="UP001303473"/>
    </source>
</evidence>
<comment type="subcellular location">
    <subcellularLocation>
        <location evidence="1">Membrane</location>
        <topology evidence="1">Multi-pass membrane protein</topology>
    </subcellularLocation>
</comment>
<feature type="transmembrane region" description="Helical" evidence="9">
    <location>
        <begin position="81"/>
        <end position="105"/>
    </location>
</feature>
<comment type="caution">
    <text evidence="10">The sequence shown here is derived from an EMBL/GenBank/DDBJ whole genome shotgun (WGS) entry which is preliminary data.</text>
</comment>
<gene>
    <name evidence="10" type="ORF">QBC46DRAFT_460626</name>
</gene>
<dbReference type="PANTHER" id="PTHR43829">
    <property type="entry name" value="AQUAPORIN OR AQUAGLYCEROPORIN RELATED"/>
    <property type="match status" value="1"/>
</dbReference>
<dbReference type="AlphaFoldDB" id="A0AAN6N288"/>
<evidence type="ECO:0000256" key="6">
    <source>
        <dbReference type="ARBA" id="ARBA00023136"/>
    </source>
</evidence>
<evidence type="ECO:0000256" key="4">
    <source>
        <dbReference type="ARBA" id="ARBA00022692"/>
    </source>
</evidence>
<dbReference type="Proteomes" id="UP001303473">
    <property type="component" value="Unassembled WGS sequence"/>
</dbReference>
<dbReference type="GO" id="GO:0015254">
    <property type="term" value="F:glycerol channel activity"/>
    <property type="evidence" value="ECO:0007669"/>
    <property type="project" value="TreeGrafter"/>
</dbReference>
<dbReference type="GO" id="GO:0005886">
    <property type="term" value="C:plasma membrane"/>
    <property type="evidence" value="ECO:0007669"/>
    <property type="project" value="TreeGrafter"/>
</dbReference>
<keyword evidence="6 9" id="KW-0472">Membrane</keyword>